<evidence type="ECO:0000256" key="4">
    <source>
        <dbReference type="ARBA" id="ARBA00022729"/>
    </source>
</evidence>
<dbReference type="PANTHER" id="PTHR13148:SF0">
    <property type="entry name" value="POST-GPI ATTACHMENT TO PROTEINS FACTOR 3"/>
    <property type="match status" value="1"/>
</dbReference>
<dbReference type="EMBL" id="JBHFFA010000007">
    <property type="protein sequence ID" value="KAL2610783.1"/>
    <property type="molecule type" value="Genomic_DNA"/>
</dbReference>
<feature type="transmembrane region" description="Helical" evidence="7">
    <location>
        <begin position="167"/>
        <end position="186"/>
    </location>
</feature>
<sequence length="358" mass="40641">MSAAMLILVLLSVLLVSDCIASEGDRQESYRSCTESCERSGCVGDVCFSNCKHPVNGVNNKGASEKPQFPALLVAFEEWDCKSECRYQCMIETESKRSALGEAPLKYHGKWPFSRILSLQEPASVLLSLLNLLVHLYGVVSFYLLVHYQLPQRALQLGGKSPYYEFWGIWILYGLLSINSWLWSAVFHSRDLPVTEQLDYSSAIALLGFTLILTIIRTGNLRVEAAQVMVAAPILAFITTHILYLNFYQFDYGLNMKVCISLGVAQLVLWSGWAVLTRHPHRFRLLFVVFGTALAMLFEVFDFPPLWDLVDAHALWHAFTVPLTVVWWSFIKDDAKWRTFTLVNRVKAAAELDTRKEK</sequence>
<feature type="chain" id="PRO_5044528855" description="Post-GPI attachment to proteins factor 3" evidence="7">
    <location>
        <begin position="22"/>
        <end position="358"/>
    </location>
</feature>
<evidence type="ECO:0000256" key="3">
    <source>
        <dbReference type="ARBA" id="ARBA00022692"/>
    </source>
</evidence>
<keyword evidence="5 7" id="KW-1133">Transmembrane helix</keyword>
<dbReference type="GO" id="GO:0000139">
    <property type="term" value="C:Golgi membrane"/>
    <property type="evidence" value="ECO:0007669"/>
    <property type="project" value="UniProtKB-SubCell"/>
</dbReference>
<feature type="transmembrane region" description="Helical" evidence="7">
    <location>
        <begin position="283"/>
        <end position="301"/>
    </location>
</feature>
<evidence type="ECO:0000256" key="6">
    <source>
        <dbReference type="ARBA" id="ARBA00023136"/>
    </source>
</evidence>
<feature type="signal peptide" evidence="7">
    <location>
        <begin position="1"/>
        <end position="21"/>
    </location>
</feature>
<comment type="similarity">
    <text evidence="7">Belongs to the PGAP3 family.</text>
</comment>
<keyword evidence="4 7" id="KW-0732">Signal</keyword>
<dbReference type="Pfam" id="PF04080">
    <property type="entry name" value="Per1"/>
    <property type="match status" value="1"/>
</dbReference>
<keyword evidence="7" id="KW-0333">Golgi apparatus</keyword>
<dbReference type="PANTHER" id="PTHR13148">
    <property type="entry name" value="PER1-RELATED"/>
    <property type="match status" value="1"/>
</dbReference>
<feature type="transmembrane region" description="Helical" evidence="7">
    <location>
        <begin position="125"/>
        <end position="146"/>
    </location>
</feature>
<gene>
    <name evidence="8" type="ORF">R1flu_022475</name>
</gene>
<dbReference type="GO" id="GO:0006506">
    <property type="term" value="P:GPI anchor biosynthetic process"/>
    <property type="evidence" value="ECO:0007669"/>
    <property type="project" value="UniProtKB-KW"/>
</dbReference>
<evidence type="ECO:0000256" key="5">
    <source>
        <dbReference type="ARBA" id="ARBA00022989"/>
    </source>
</evidence>
<comment type="caution">
    <text evidence="8">The sequence shown here is derived from an EMBL/GenBank/DDBJ whole genome shotgun (WGS) entry which is preliminary data.</text>
</comment>
<evidence type="ECO:0000256" key="7">
    <source>
        <dbReference type="RuleBase" id="RU365066"/>
    </source>
</evidence>
<evidence type="ECO:0000313" key="8">
    <source>
        <dbReference type="EMBL" id="KAL2610783.1"/>
    </source>
</evidence>
<comment type="subcellular location">
    <subcellularLocation>
        <location evidence="1">Endomembrane system</location>
        <topology evidence="1">Multi-pass membrane protein</topology>
    </subcellularLocation>
    <subcellularLocation>
        <location evidence="7">Golgi apparatus membrane</location>
        <topology evidence="7">Multi-pass membrane protein</topology>
    </subcellularLocation>
</comment>
<reference evidence="8 9" key="1">
    <citation type="submission" date="2024-09" db="EMBL/GenBank/DDBJ databases">
        <title>Chromosome-scale assembly of Riccia fluitans.</title>
        <authorList>
            <person name="Paukszto L."/>
            <person name="Sawicki J."/>
            <person name="Karawczyk K."/>
            <person name="Piernik-Szablinska J."/>
            <person name="Szczecinska M."/>
            <person name="Mazdziarz M."/>
        </authorList>
    </citation>
    <scope>NUCLEOTIDE SEQUENCE [LARGE SCALE GENOMIC DNA]</scope>
    <source>
        <strain evidence="8">Rf_01</strain>
        <tissue evidence="8">Aerial parts of the thallus</tissue>
    </source>
</reference>
<comment type="function">
    <text evidence="7">Involved in the lipid remodeling steps of GPI-anchor maturation.</text>
</comment>
<keyword evidence="9" id="KW-1185">Reference proteome</keyword>
<proteinExistence type="inferred from homology"/>
<organism evidence="8 9">
    <name type="scientific">Riccia fluitans</name>
    <dbReference type="NCBI Taxonomy" id="41844"/>
    <lineage>
        <taxon>Eukaryota</taxon>
        <taxon>Viridiplantae</taxon>
        <taxon>Streptophyta</taxon>
        <taxon>Embryophyta</taxon>
        <taxon>Marchantiophyta</taxon>
        <taxon>Marchantiopsida</taxon>
        <taxon>Marchantiidae</taxon>
        <taxon>Marchantiales</taxon>
        <taxon>Ricciaceae</taxon>
        <taxon>Riccia</taxon>
    </lineage>
</organism>
<evidence type="ECO:0000256" key="1">
    <source>
        <dbReference type="ARBA" id="ARBA00004127"/>
    </source>
</evidence>
<feature type="transmembrane region" description="Helical" evidence="7">
    <location>
        <begin position="313"/>
        <end position="331"/>
    </location>
</feature>
<feature type="transmembrane region" description="Helical" evidence="7">
    <location>
        <begin position="254"/>
        <end position="276"/>
    </location>
</feature>
<keyword evidence="3 7" id="KW-0812">Transmembrane</keyword>
<evidence type="ECO:0000313" key="9">
    <source>
        <dbReference type="Proteomes" id="UP001605036"/>
    </source>
</evidence>
<protein>
    <recommendedName>
        <fullName evidence="7">Post-GPI attachment to proteins factor 3</fullName>
    </recommendedName>
</protein>
<feature type="transmembrane region" description="Helical" evidence="7">
    <location>
        <begin position="228"/>
        <end position="248"/>
    </location>
</feature>
<name>A0ABD1XTD6_9MARC</name>
<keyword evidence="2 7" id="KW-0337">GPI-anchor biosynthesis</keyword>
<keyword evidence="6 7" id="KW-0472">Membrane</keyword>
<dbReference type="AlphaFoldDB" id="A0ABD1XTD6"/>
<feature type="transmembrane region" description="Helical" evidence="7">
    <location>
        <begin position="198"/>
        <end position="216"/>
    </location>
</feature>
<dbReference type="InterPro" id="IPR007217">
    <property type="entry name" value="Per1-like"/>
</dbReference>
<evidence type="ECO:0000256" key="2">
    <source>
        <dbReference type="ARBA" id="ARBA00022502"/>
    </source>
</evidence>
<dbReference type="Proteomes" id="UP001605036">
    <property type="component" value="Unassembled WGS sequence"/>
</dbReference>
<accession>A0ABD1XTD6</accession>